<evidence type="ECO:0000313" key="2">
    <source>
        <dbReference type="EMBL" id="KUN18230.1"/>
    </source>
</evidence>
<keyword evidence="3" id="KW-1185">Reference proteome</keyword>
<gene>
    <name evidence="2" type="ORF">AQJ11_34740</name>
</gene>
<feature type="domain" description="Isochorismatase-like" evidence="1">
    <location>
        <begin position="13"/>
        <end position="161"/>
    </location>
</feature>
<accession>A0A101PV50</accession>
<dbReference type="InterPro" id="IPR053152">
    <property type="entry name" value="Hydrolase_YcaC-like"/>
</dbReference>
<evidence type="ECO:0000313" key="3">
    <source>
        <dbReference type="Proteomes" id="UP000053398"/>
    </source>
</evidence>
<dbReference type="Proteomes" id="UP000053398">
    <property type="component" value="Unassembled WGS sequence"/>
</dbReference>
<dbReference type="Gene3D" id="3.40.50.850">
    <property type="entry name" value="Isochorismatase-like"/>
    <property type="match status" value="1"/>
</dbReference>
<dbReference type="InterPro" id="IPR036380">
    <property type="entry name" value="Isochorismatase-like_sf"/>
</dbReference>
<sequence length="210" mass="22273">MPVLKAEEVVVAMIDHAVGFANLFRSHNLADHVNNAVALAKTAVIYDLPLVVTNGADSAPSRPLFDRLKQVLGDREVVVRGGNFDAFATERFADAVAATGRRKLLLSGLMTEGCVLQTAMSGLDRGYDVHVVVDAVAGETREIHDAAVQRLVQAGAVPVTWLSVASELQGTYENLATVEGFMGLMAEHSPTLGMYLQHYSALQSGGAVAA</sequence>
<organism evidence="2 3">
    <name type="scientific">Streptomyces corchorusii</name>
    <name type="common">Streptomyces chibaensis</name>
    <dbReference type="NCBI Taxonomy" id="1903"/>
    <lineage>
        <taxon>Bacteria</taxon>
        <taxon>Bacillati</taxon>
        <taxon>Actinomycetota</taxon>
        <taxon>Actinomycetes</taxon>
        <taxon>Kitasatosporales</taxon>
        <taxon>Streptomycetaceae</taxon>
        <taxon>Streptomyces</taxon>
    </lineage>
</organism>
<dbReference type="EMBL" id="LMWP01000044">
    <property type="protein sequence ID" value="KUN18230.1"/>
    <property type="molecule type" value="Genomic_DNA"/>
</dbReference>
<dbReference type="RefSeq" id="WP_059265894.1">
    <property type="nucleotide sequence ID" value="NZ_KQ948367.1"/>
</dbReference>
<dbReference type="PANTHER" id="PTHR43559:SF3">
    <property type="entry name" value="HYDROLASE YCAC-RELATED"/>
    <property type="match status" value="1"/>
</dbReference>
<name>A0A101PV50_STRCK</name>
<evidence type="ECO:0000259" key="1">
    <source>
        <dbReference type="Pfam" id="PF00857"/>
    </source>
</evidence>
<comment type="caution">
    <text evidence="2">The sequence shown here is derived from an EMBL/GenBank/DDBJ whole genome shotgun (WGS) entry which is preliminary data.</text>
</comment>
<dbReference type="InterPro" id="IPR000868">
    <property type="entry name" value="Isochorismatase-like_dom"/>
</dbReference>
<dbReference type="AlphaFoldDB" id="A0A101PV50"/>
<proteinExistence type="predicted"/>
<dbReference type="PANTHER" id="PTHR43559">
    <property type="entry name" value="HYDROLASE YCAC-RELATED"/>
    <property type="match status" value="1"/>
</dbReference>
<dbReference type="SUPFAM" id="SSF52499">
    <property type="entry name" value="Isochorismatase-like hydrolases"/>
    <property type="match status" value="1"/>
</dbReference>
<reference evidence="2 3" key="1">
    <citation type="submission" date="2015-10" db="EMBL/GenBank/DDBJ databases">
        <title>Draft genome sequence of Streptomyces corchorusii DSM 40340, type strain for the species Streptomyces corchorusii.</title>
        <authorList>
            <person name="Ruckert C."/>
            <person name="Winkler A."/>
            <person name="Kalinowski J."/>
            <person name="Kampfer P."/>
            <person name="Glaeser S."/>
        </authorList>
    </citation>
    <scope>NUCLEOTIDE SEQUENCE [LARGE SCALE GENOMIC DNA]</scope>
    <source>
        <strain evidence="2 3">DSM 40340</strain>
    </source>
</reference>
<dbReference type="Pfam" id="PF00857">
    <property type="entry name" value="Isochorismatase"/>
    <property type="match status" value="1"/>
</dbReference>
<protein>
    <submittedName>
        <fullName evidence="2">Isochorismatase</fullName>
    </submittedName>
</protein>